<name>A0ABR3PJV1_9PEZI</name>
<feature type="transmembrane region" description="Helical" evidence="5">
    <location>
        <begin position="54"/>
        <end position="75"/>
    </location>
</feature>
<evidence type="ECO:0000256" key="2">
    <source>
        <dbReference type="ARBA" id="ARBA00022692"/>
    </source>
</evidence>
<dbReference type="GeneID" id="95978818"/>
<feature type="transmembrane region" description="Helical" evidence="5">
    <location>
        <begin position="87"/>
        <end position="107"/>
    </location>
</feature>
<evidence type="ECO:0000256" key="1">
    <source>
        <dbReference type="ARBA" id="ARBA00004141"/>
    </source>
</evidence>
<sequence>MPQFCTEVSPQCPVEDTTYGYAPNLGGNIFFCVVFGICALAQLCMGIKYKLRAFTFAVTLGCAGECIGYAGRLIMHYNAWSSTGFKIQIVCLILCPSFLAAGIYLTLKHLVLHYGPEYSKLRPNLYTWIFIGCDILSILTQAAGGGIASAETADLVDIGDDVMVAGICIQVATMFVCAVLALDFALRVRRNKDRPDQTYHEPTTSGPVAFKFFVGAMMLAFLTIFIRSVYRIPEMVGGWGNPLMQDETEFLVLDGMMVAIAAICMTVAYPGIFFPEISTRYTKSKALSRELEEEIALGHEAKHDSSS</sequence>
<keyword evidence="3 5" id="KW-1133">Transmembrane helix</keyword>
<evidence type="ECO:0000256" key="5">
    <source>
        <dbReference type="SAM" id="Phobius"/>
    </source>
</evidence>
<organism evidence="6 7">
    <name type="scientific">Neodothiora populina</name>
    <dbReference type="NCBI Taxonomy" id="2781224"/>
    <lineage>
        <taxon>Eukaryota</taxon>
        <taxon>Fungi</taxon>
        <taxon>Dikarya</taxon>
        <taxon>Ascomycota</taxon>
        <taxon>Pezizomycotina</taxon>
        <taxon>Dothideomycetes</taxon>
        <taxon>Dothideomycetidae</taxon>
        <taxon>Dothideales</taxon>
        <taxon>Dothioraceae</taxon>
        <taxon>Neodothiora</taxon>
    </lineage>
</organism>
<dbReference type="EMBL" id="JBFMKM010000004">
    <property type="protein sequence ID" value="KAL1306414.1"/>
    <property type="molecule type" value="Genomic_DNA"/>
</dbReference>
<feature type="transmembrane region" description="Helical" evidence="5">
    <location>
        <begin position="207"/>
        <end position="230"/>
    </location>
</feature>
<evidence type="ECO:0008006" key="8">
    <source>
        <dbReference type="Google" id="ProtNLM"/>
    </source>
</evidence>
<dbReference type="PANTHER" id="PTHR31465">
    <property type="entry name" value="PROTEIN RTA1-RELATED"/>
    <property type="match status" value="1"/>
</dbReference>
<evidence type="ECO:0000256" key="4">
    <source>
        <dbReference type="ARBA" id="ARBA00023136"/>
    </source>
</evidence>
<feature type="transmembrane region" description="Helical" evidence="5">
    <location>
        <begin position="128"/>
        <end position="150"/>
    </location>
</feature>
<proteinExistence type="predicted"/>
<dbReference type="RefSeq" id="XP_069202686.1">
    <property type="nucleotide sequence ID" value="XM_069344862.1"/>
</dbReference>
<evidence type="ECO:0000313" key="7">
    <source>
        <dbReference type="Proteomes" id="UP001562354"/>
    </source>
</evidence>
<dbReference type="Proteomes" id="UP001562354">
    <property type="component" value="Unassembled WGS sequence"/>
</dbReference>
<reference evidence="6 7" key="1">
    <citation type="submission" date="2024-07" db="EMBL/GenBank/DDBJ databases">
        <title>Draft sequence of the Neodothiora populina.</title>
        <authorList>
            <person name="Drown D.D."/>
            <person name="Schuette U.S."/>
            <person name="Buechlein A.B."/>
            <person name="Rusch D.R."/>
            <person name="Winton L.W."/>
            <person name="Adams G.A."/>
        </authorList>
    </citation>
    <scope>NUCLEOTIDE SEQUENCE [LARGE SCALE GENOMIC DNA]</scope>
    <source>
        <strain evidence="6 7">CPC 39397</strain>
    </source>
</reference>
<dbReference type="PANTHER" id="PTHR31465:SF8">
    <property type="entry name" value="DOMAIN PROTEIN, PUTATIVE (AFU_ORTHOLOGUE AFUA_6G14140)-RELATED"/>
    <property type="match status" value="1"/>
</dbReference>
<comment type="subcellular location">
    <subcellularLocation>
        <location evidence="1">Membrane</location>
        <topology evidence="1">Multi-pass membrane protein</topology>
    </subcellularLocation>
</comment>
<feature type="transmembrane region" description="Helical" evidence="5">
    <location>
        <begin position="25"/>
        <end position="47"/>
    </location>
</feature>
<dbReference type="Pfam" id="PF04479">
    <property type="entry name" value="RTA1"/>
    <property type="match status" value="1"/>
</dbReference>
<feature type="transmembrane region" description="Helical" evidence="5">
    <location>
        <begin position="250"/>
        <end position="274"/>
    </location>
</feature>
<keyword evidence="2 5" id="KW-0812">Transmembrane</keyword>
<evidence type="ECO:0000256" key="3">
    <source>
        <dbReference type="ARBA" id="ARBA00022989"/>
    </source>
</evidence>
<evidence type="ECO:0000313" key="6">
    <source>
        <dbReference type="EMBL" id="KAL1306414.1"/>
    </source>
</evidence>
<dbReference type="InterPro" id="IPR007568">
    <property type="entry name" value="RTA1"/>
</dbReference>
<keyword evidence="7" id="KW-1185">Reference proteome</keyword>
<gene>
    <name evidence="6" type="ORF">AAFC00_005119</name>
</gene>
<accession>A0ABR3PJV1</accession>
<protein>
    <recommendedName>
        <fullName evidence="8">Sphingoid long-chain base transporter RSB1</fullName>
    </recommendedName>
</protein>
<keyword evidence="4 5" id="KW-0472">Membrane</keyword>
<comment type="caution">
    <text evidence="6">The sequence shown here is derived from an EMBL/GenBank/DDBJ whole genome shotgun (WGS) entry which is preliminary data.</text>
</comment>
<feature type="transmembrane region" description="Helical" evidence="5">
    <location>
        <begin position="162"/>
        <end position="186"/>
    </location>
</feature>